<dbReference type="Proteomes" id="UP000184010">
    <property type="component" value="Unassembled WGS sequence"/>
</dbReference>
<evidence type="ECO:0000256" key="1">
    <source>
        <dbReference type="ARBA" id="ARBA00023125"/>
    </source>
</evidence>
<gene>
    <name evidence="4" type="ORF">SAMN02745215_02664</name>
</gene>
<evidence type="ECO:0000259" key="3">
    <source>
        <dbReference type="PROSITE" id="PS50977"/>
    </source>
</evidence>
<sequence length="201" mass="23892">MDGFEKRRSDKKKAIMQTALELFDHYGFDKVTMTEIAEKAHVSKVSIYNFFESKDNLRRIIIMNMLDESIAKIKELIEKEGDFFAKIEQYIQIRTWYYGQYSLRFFFEAVESDPELRNYFDHYNTANKELFIKFIAAGKRSAVFAQDVSDTAIGIYLDMIQSYFLHNKEIRNQLEHNPELVRQLNVLFLDGLIQQKNRKKV</sequence>
<dbReference type="PANTHER" id="PTHR30055:SF222">
    <property type="entry name" value="REGULATORY PROTEIN"/>
    <property type="match status" value="1"/>
</dbReference>
<evidence type="ECO:0000256" key="2">
    <source>
        <dbReference type="PROSITE-ProRule" id="PRU00335"/>
    </source>
</evidence>
<keyword evidence="1 2" id="KW-0238">DNA-binding</keyword>
<dbReference type="RefSeq" id="WP_072773035.1">
    <property type="nucleotide sequence ID" value="NZ_FRDN01000008.1"/>
</dbReference>
<reference evidence="5" key="1">
    <citation type="submission" date="2016-12" db="EMBL/GenBank/DDBJ databases">
        <authorList>
            <person name="Varghese N."/>
            <person name="Submissions S."/>
        </authorList>
    </citation>
    <scope>NUCLEOTIDE SEQUENCE [LARGE SCALE GENOMIC DNA]</scope>
    <source>
        <strain evidence="5">DSM 11544</strain>
    </source>
</reference>
<dbReference type="PROSITE" id="PS50977">
    <property type="entry name" value="HTH_TETR_2"/>
    <property type="match status" value="1"/>
</dbReference>
<dbReference type="Pfam" id="PF00440">
    <property type="entry name" value="TetR_N"/>
    <property type="match status" value="1"/>
</dbReference>
<feature type="DNA-binding region" description="H-T-H motif" evidence="2">
    <location>
        <begin position="32"/>
        <end position="51"/>
    </location>
</feature>
<evidence type="ECO:0000313" key="5">
    <source>
        <dbReference type="Proteomes" id="UP000184010"/>
    </source>
</evidence>
<dbReference type="InterPro" id="IPR001647">
    <property type="entry name" value="HTH_TetR"/>
</dbReference>
<dbReference type="STRING" id="1121395.SAMN02745215_02664"/>
<organism evidence="4 5">
    <name type="scientific">Desulfitobacterium chlororespirans DSM 11544</name>
    <dbReference type="NCBI Taxonomy" id="1121395"/>
    <lineage>
        <taxon>Bacteria</taxon>
        <taxon>Bacillati</taxon>
        <taxon>Bacillota</taxon>
        <taxon>Clostridia</taxon>
        <taxon>Eubacteriales</taxon>
        <taxon>Desulfitobacteriaceae</taxon>
        <taxon>Desulfitobacterium</taxon>
    </lineage>
</organism>
<dbReference type="InterPro" id="IPR050109">
    <property type="entry name" value="HTH-type_TetR-like_transc_reg"/>
</dbReference>
<dbReference type="Gene3D" id="1.10.357.10">
    <property type="entry name" value="Tetracycline Repressor, domain 2"/>
    <property type="match status" value="1"/>
</dbReference>
<feature type="domain" description="HTH tetR-type" evidence="3">
    <location>
        <begin position="9"/>
        <end position="69"/>
    </location>
</feature>
<dbReference type="Gene3D" id="1.10.10.60">
    <property type="entry name" value="Homeodomain-like"/>
    <property type="match status" value="1"/>
</dbReference>
<dbReference type="InterPro" id="IPR009057">
    <property type="entry name" value="Homeodomain-like_sf"/>
</dbReference>
<dbReference type="EMBL" id="FRDN01000008">
    <property type="protein sequence ID" value="SHN75362.1"/>
    <property type="molecule type" value="Genomic_DNA"/>
</dbReference>
<dbReference type="SUPFAM" id="SSF46689">
    <property type="entry name" value="Homeodomain-like"/>
    <property type="match status" value="1"/>
</dbReference>
<dbReference type="GO" id="GO:0006355">
    <property type="term" value="P:regulation of DNA-templated transcription"/>
    <property type="evidence" value="ECO:0007669"/>
    <property type="project" value="UniProtKB-ARBA"/>
</dbReference>
<evidence type="ECO:0000313" key="4">
    <source>
        <dbReference type="EMBL" id="SHN75362.1"/>
    </source>
</evidence>
<dbReference type="PRINTS" id="PR00455">
    <property type="entry name" value="HTHTETR"/>
</dbReference>
<dbReference type="AlphaFoldDB" id="A0A1M7TXB7"/>
<proteinExistence type="predicted"/>
<dbReference type="PANTHER" id="PTHR30055">
    <property type="entry name" value="HTH-TYPE TRANSCRIPTIONAL REGULATOR RUTR"/>
    <property type="match status" value="1"/>
</dbReference>
<accession>A0A1M7TXB7</accession>
<name>A0A1M7TXB7_9FIRM</name>
<protein>
    <submittedName>
        <fullName evidence="4">Transcriptional regulator, TetR family</fullName>
    </submittedName>
</protein>
<dbReference type="GO" id="GO:0003677">
    <property type="term" value="F:DNA binding"/>
    <property type="evidence" value="ECO:0007669"/>
    <property type="project" value="UniProtKB-UniRule"/>
</dbReference>
<keyword evidence="5" id="KW-1185">Reference proteome</keyword>